<dbReference type="EMBL" id="PEZZ01000030">
    <property type="protein sequence ID" value="PIS04924.1"/>
    <property type="molecule type" value="Genomic_DNA"/>
</dbReference>
<dbReference type="Proteomes" id="UP000230935">
    <property type="component" value="Unassembled WGS sequence"/>
</dbReference>
<protein>
    <recommendedName>
        <fullName evidence="5">Type 4 fimbrial biogenesis protein PilX N-terminal domain-containing protein</fullName>
    </recommendedName>
</protein>
<keyword evidence="2" id="KW-1133">Transmembrane helix</keyword>
<feature type="transmembrane region" description="Helical" evidence="2">
    <location>
        <begin position="12"/>
        <end position="37"/>
    </location>
</feature>
<evidence type="ECO:0000313" key="3">
    <source>
        <dbReference type="EMBL" id="PIS04924.1"/>
    </source>
</evidence>
<feature type="compositionally biased region" description="Acidic residues" evidence="1">
    <location>
        <begin position="368"/>
        <end position="382"/>
    </location>
</feature>
<gene>
    <name evidence="3" type="ORF">COT81_03845</name>
</gene>
<accession>A0A2H0W0Q3</accession>
<reference evidence="4" key="1">
    <citation type="submission" date="2017-09" db="EMBL/GenBank/DDBJ databases">
        <title>Depth-based differentiation of microbial function through sediment-hosted aquifers and enrichment of novel symbionts in the deep terrestrial subsurface.</title>
        <authorList>
            <person name="Probst A.J."/>
            <person name="Ladd B."/>
            <person name="Jarett J.K."/>
            <person name="Geller-Mcgrath D.E."/>
            <person name="Sieber C.M.K."/>
            <person name="Emerson J.B."/>
            <person name="Anantharaman K."/>
            <person name="Thomas B.C."/>
            <person name="Malmstrom R."/>
            <person name="Stieglmeier M."/>
            <person name="Klingl A."/>
            <person name="Woyke T."/>
            <person name="Ryan C.M."/>
            <person name="Banfield J.F."/>
        </authorList>
    </citation>
    <scope>NUCLEOTIDE SEQUENCE [LARGE SCALE GENOMIC DNA]</scope>
</reference>
<comment type="caution">
    <text evidence="3">The sequence shown here is derived from an EMBL/GenBank/DDBJ whole genome shotgun (WGS) entry which is preliminary data.</text>
</comment>
<feature type="region of interest" description="Disordered" evidence="1">
    <location>
        <begin position="368"/>
        <end position="397"/>
    </location>
</feature>
<organism evidence="3 4">
    <name type="scientific">Candidatus Buchananbacteria bacterium CG10_big_fil_rev_8_21_14_0_10_42_9</name>
    <dbReference type="NCBI Taxonomy" id="1974526"/>
    <lineage>
        <taxon>Bacteria</taxon>
        <taxon>Candidatus Buchananiibacteriota</taxon>
    </lineage>
</organism>
<feature type="compositionally biased region" description="Polar residues" evidence="1">
    <location>
        <begin position="383"/>
        <end position="395"/>
    </location>
</feature>
<name>A0A2H0W0Q3_9BACT</name>
<evidence type="ECO:0000256" key="2">
    <source>
        <dbReference type="SAM" id="Phobius"/>
    </source>
</evidence>
<sequence length="492" mass="52307">MWTQLTKNKQGVIAILTLAGVSAFALSVMLTLSILAIGELRLSNQGGAFEETFYAAEAGLNDALWRINGFTAGTYYIPYEDTNILVNIGIDPDNSFQRIVSSHATASTGEQREVQVIANTSSFGSGFDYAIQGGAGGIVMDNNSKIFGDVYSNGDIRGSNNSEIVGNVWNYYGPSNENRVSNIGHAPQEGIVGDVHAFNIINSHVLGDAYIDSTQTIDPDTVVGGSVLVGTDPGFKDFPIIQTDIDTWRDEITDVVLGNCDDEDLDGDFDWYCVPIGDTLGAQKIGPSGDGSSVGLKMPVNGDLTLAGNVYVSGDIVLINNGTLRIHESVPPGAALVFIAEGIINVENNLNIQSSCTDPLPQCYDEIDNDGDGLEDFPEDPECQTSFDNSESDPNGNLECDPSFVIMISTSTSDDLDEPAVYASNNSTSIVFAAIYGRLKVKNNGFLNAAAALTLHLEERSEVTYNPLLSAFTIPSGGGEAVGTSLGTWVEL</sequence>
<evidence type="ECO:0008006" key="5">
    <source>
        <dbReference type="Google" id="ProtNLM"/>
    </source>
</evidence>
<evidence type="ECO:0000256" key="1">
    <source>
        <dbReference type="SAM" id="MobiDB-lite"/>
    </source>
</evidence>
<keyword evidence="2" id="KW-0812">Transmembrane</keyword>
<evidence type="ECO:0000313" key="4">
    <source>
        <dbReference type="Proteomes" id="UP000230935"/>
    </source>
</evidence>
<dbReference type="AlphaFoldDB" id="A0A2H0W0Q3"/>
<keyword evidence="2" id="KW-0472">Membrane</keyword>
<proteinExistence type="predicted"/>